<feature type="compositionally biased region" description="Pro residues" evidence="1">
    <location>
        <begin position="1"/>
        <end position="20"/>
    </location>
</feature>
<dbReference type="InterPro" id="IPR002937">
    <property type="entry name" value="Amino_oxidase"/>
</dbReference>
<dbReference type="EMBL" id="SLXO01000004">
    <property type="protein sequence ID" value="TCP35174.1"/>
    <property type="molecule type" value="Genomic_DNA"/>
</dbReference>
<accession>A0A4R2PK86</accession>
<reference evidence="3 4" key="1">
    <citation type="submission" date="2019-03" db="EMBL/GenBank/DDBJ databases">
        <title>Genomic Encyclopedia of Type Strains, Phase IV (KMG-IV): sequencing the most valuable type-strain genomes for metagenomic binning, comparative biology and taxonomic classification.</title>
        <authorList>
            <person name="Goeker M."/>
        </authorList>
    </citation>
    <scope>NUCLEOTIDE SEQUENCE [LARGE SCALE GENOMIC DNA]</scope>
    <source>
        <strain evidence="3 4">DSM 2132</strain>
    </source>
</reference>
<dbReference type="Pfam" id="PF01593">
    <property type="entry name" value="Amino_oxidase"/>
    <property type="match status" value="1"/>
</dbReference>
<dbReference type="SUPFAM" id="SSF51905">
    <property type="entry name" value="FAD/NAD(P)-binding domain"/>
    <property type="match status" value="1"/>
</dbReference>
<dbReference type="AlphaFoldDB" id="A0A4R2PK86"/>
<sequence length="461" mass="50613">MSMPFDPPSPSPVEPGPKPPIGTGRCRLAVIGSGISGLAAAYLLSGEHDVTLFEADDRLGGHSNTVDIDLGGTPTPVDTGFIVFNPPNYPHLTALFDHLGVATHESDMSFAASMRDGAVEYSSNSLFAQRRNLVRAQHWRMLADLVRFYRSATRLRQQWDLTELSLGGLLAKLGYSDSFIQDHMLPMAAAIWSTPLEGILDFPADSFIRFFDNHGLFKLVRRTQWRTVTGGSRAYVSRLSDRIAARPGASLLTATPVETVVRHPAGVTVKAAGRPAAEFDAVIMATHADTALQLLDQPSRNERRLLGTFGYEPNRAVLHRDPAYMPVNRRAWASWNYLERGEGANRKLALTYWMNSLQGLDPRHDVFVTLNPADRPRDTVAEFTYDHPMYSAAALKAQGQFASLQGVDRVWFCGAHFGYGFHEDGLESAIAVATDFGIAAPWMAALPKERQLAPLARVAVA</sequence>
<dbReference type="RefSeq" id="WP_200287830.1">
    <property type="nucleotide sequence ID" value="NZ_JACIGF010000004.1"/>
</dbReference>
<gene>
    <name evidence="3" type="ORF">EV659_10423</name>
</gene>
<organism evidence="3 4">
    <name type="scientific">Rhodothalassium salexigens DSM 2132</name>
    <dbReference type="NCBI Taxonomy" id="1188247"/>
    <lineage>
        <taxon>Bacteria</taxon>
        <taxon>Pseudomonadati</taxon>
        <taxon>Pseudomonadota</taxon>
        <taxon>Alphaproteobacteria</taxon>
        <taxon>Rhodothalassiales</taxon>
        <taxon>Rhodothalassiaceae</taxon>
        <taxon>Rhodothalassium</taxon>
    </lineage>
</organism>
<feature type="region of interest" description="Disordered" evidence="1">
    <location>
        <begin position="1"/>
        <end position="21"/>
    </location>
</feature>
<dbReference type="Gene3D" id="3.50.50.60">
    <property type="entry name" value="FAD/NAD(P)-binding domain"/>
    <property type="match status" value="1"/>
</dbReference>
<dbReference type="PANTHER" id="PTHR42923:SF17">
    <property type="entry name" value="AMINE OXIDASE DOMAIN-CONTAINING PROTEIN"/>
    <property type="match status" value="1"/>
</dbReference>
<comment type="caution">
    <text evidence="3">The sequence shown here is derived from an EMBL/GenBank/DDBJ whole genome shotgun (WGS) entry which is preliminary data.</text>
</comment>
<dbReference type="Gene3D" id="1.10.405.20">
    <property type="match status" value="1"/>
</dbReference>
<dbReference type="InParanoid" id="A0A4R2PK86"/>
<dbReference type="PANTHER" id="PTHR42923">
    <property type="entry name" value="PROTOPORPHYRINOGEN OXIDASE"/>
    <property type="match status" value="1"/>
</dbReference>
<dbReference type="Gene3D" id="3.30.70.1990">
    <property type="match status" value="1"/>
</dbReference>
<protein>
    <submittedName>
        <fullName evidence="3">Putative NAD/FAD-binding protein</fullName>
    </submittedName>
</protein>
<evidence type="ECO:0000313" key="3">
    <source>
        <dbReference type="EMBL" id="TCP35174.1"/>
    </source>
</evidence>
<keyword evidence="4" id="KW-1185">Reference proteome</keyword>
<dbReference type="GO" id="GO:0016491">
    <property type="term" value="F:oxidoreductase activity"/>
    <property type="evidence" value="ECO:0007669"/>
    <property type="project" value="InterPro"/>
</dbReference>
<evidence type="ECO:0000313" key="4">
    <source>
        <dbReference type="Proteomes" id="UP000295399"/>
    </source>
</evidence>
<name>A0A4R2PK86_RHOSA</name>
<evidence type="ECO:0000259" key="2">
    <source>
        <dbReference type="Pfam" id="PF01593"/>
    </source>
</evidence>
<proteinExistence type="predicted"/>
<dbReference type="InterPro" id="IPR036188">
    <property type="entry name" value="FAD/NAD-bd_sf"/>
</dbReference>
<feature type="domain" description="Amine oxidase" evidence="2">
    <location>
        <begin position="35"/>
        <end position="298"/>
    </location>
</feature>
<dbReference type="Proteomes" id="UP000295399">
    <property type="component" value="Unassembled WGS sequence"/>
</dbReference>
<evidence type="ECO:0000256" key="1">
    <source>
        <dbReference type="SAM" id="MobiDB-lite"/>
    </source>
</evidence>
<dbReference type="InterPro" id="IPR050464">
    <property type="entry name" value="Zeta_carotene_desat/Oxidored"/>
</dbReference>